<feature type="domain" description="Malate synthase C-terminal" evidence="1">
    <location>
        <begin position="2"/>
        <end position="55"/>
    </location>
</feature>
<geneLocation type="plasmid" evidence="3">
    <name>pdrda</name>
</geneLocation>
<evidence type="ECO:0000259" key="1">
    <source>
        <dbReference type="Pfam" id="PF20659"/>
    </source>
</evidence>
<reference evidence="2 3" key="1">
    <citation type="submission" date="2018-07" db="EMBL/GenBank/DDBJ databases">
        <title>Complete Genome and Methylome Analysis of Deinococcus wulumuqiensis NEB 479.</title>
        <authorList>
            <person name="Fomenkov A."/>
            <person name="Luyten Y."/>
            <person name="Vincze T."/>
            <person name="Anton B.P."/>
            <person name="Clark T."/>
            <person name="Roberts R.J."/>
            <person name="Morgan R.D."/>
        </authorList>
    </citation>
    <scope>NUCLEOTIDE SEQUENCE [LARGE SCALE GENOMIC DNA]</scope>
    <source>
        <strain evidence="2 3">NEB 479</strain>
        <plasmid evidence="3">Plasmid pdrda</plasmid>
    </source>
</reference>
<dbReference type="EMBL" id="CP031159">
    <property type="protein sequence ID" value="AXH00301.1"/>
    <property type="molecule type" value="Genomic_DNA"/>
</dbReference>
<accession>A0A345IKS8</accession>
<keyword evidence="2" id="KW-0614">Plasmid</keyword>
<dbReference type="RefSeq" id="WP_114672993.1">
    <property type="nucleotide sequence ID" value="NZ_CP031159.1"/>
</dbReference>
<dbReference type="KEGG" id="dwu:DVJ83_14025"/>
<dbReference type="STRING" id="1288484.GCA_000348665_00839"/>
<dbReference type="InterPro" id="IPR048355">
    <property type="entry name" value="MS_C"/>
</dbReference>
<evidence type="ECO:0000313" key="3">
    <source>
        <dbReference type="Proteomes" id="UP000253744"/>
    </source>
</evidence>
<organism evidence="2 3">
    <name type="scientific">Deinococcus wulumuqiensis</name>
    <dbReference type="NCBI Taxonomy" id="980427"/>
    <lineage>
        <taxon>Bacteria</taxon>
        <taxon>Thermotogati</taxon>
        <taxon>Deinococcota</taxon>
        <taxon>Deinococci</taxon>
        <taxon>Deinococcales</taxon>
        <taxon>Deinococcaceae</taxon>
        <taxon>Deinococcus</taxon>
    </lineage>
</organism>
<dbReference type="AlphaFoldDB" id="A0A345IKS8"/>
<gene>
    <name evidence="2" type="ORF">DVJ83_14025</name>
</gene>
<proteinExistence type="predicted"/>
<sequence length="56" mass="6266">MKDGRVLDQKLFDALFEDESAKLGPDYADAARLFKRTATESPLMDFLALPGYEQLG</sequence>
<dbReference type="Pfam" id="PF20659">
    <property type="entry name" value="MS_C"/>
    <property type="match status" value="1"/>
</dbReference>
<dbReference type="Proteomes" id="UP000253744">
    <property type="component" value="Plasmid pDrdA"/>
</dbReference>
<protein>
    <recommendedName>
        <fullName evidence="1">Malate synthase C-terminal domain-containing protein</fullName>
    </recommendedName>
</protein>
<name>A0A345IKS8_9DEIO</name>
<evidence type="ECO:0000313" key="2">
    <source>
        <dbReference type="EMBL" id="AXH00301.1"/>
    </source>
</evidence>